<gene>
    <name evidence="7" type="ORF">DES31_0768</name>
</gene>
<feature type="transmembrane region" description="Helical" evidence="6">
    <location>
        <begin position="143"/>
        <end position="165"/>
    </location>
</feature>
<organism evidence="7 8">
    <name type="scientific">Otariodibacter oris</name>
    <dbReference type="NCBI Taxonomy" id="1032623"/>
    <lineage>
        <taxon>Bacteria</taxon>
        <taxon>Pseudomonadati</taxon>
        <taxon>Pseudomonadota</taxon>
        <taxon>Gammaproteobacteria</taxon>
        <taxon>Pasteurellales</taxon>
        <taxon>Pasteurellaceae</taxon>
        <taxon>Otariodibacter</taxon>
    </lineage>
</organism>
<comment type="subcellular location">
    <subcellularLocation>
        <location evidence="1">Cell membrane</location>
        <topology evidence="1">Multi-pass membrane protein</topology>
    </subcellularLocation>
</comment>
<evidence type="ECO:0000256" key="5">
    <source>
        <dbReference type="ARBA" id="ARBA00023136"/>
    </source>
</evidence>
<evidence type="ECO:0000313" key="8">
    <source>
        <dbReference type="Proteomes" id="UP000280099"/>
    </source>
</evidence>
<evidence type="ECO:0000256" key="1">
    <source>
        <dbReference type="ARBA" id="ARBA00004651"/>
    </source>
</evidence>
<keyword evidence="5 6" id="KW-0472">Membrane</keyword>
<dbReference type="EMBL" id="RBJC01000004">
    <property type="protein sequence ID" value="RKR77438.1"/>
    <property type="molecule type" value="Genomic_DNA"/>
</dbReference>
<accession>A0A420XJW6</accession>
<proteinExistence type="predicted"/>
<feature type="transmembrane region" description="Helical" evidence="6">
    <location>
        <begin position="186"/>
        <end position="206"/>
    </location>
</feature>
<dbReference type="Proteomes" id="UP000280099">
    <property type="component" value="Unassembled WGS sequence"/>
</dbReference>
<evidence type="ECO:0000313" key="7">
    <source>
        <dbReference type="EMBL" id="RKR77438.1"/>
    </source>
</evidence>
<dbReference type="OrthoDB" id="581870at2"/>
<comment type="caution">
    <text evidence="7">The sequence shown here is derived from an EMBL/GenBank/DDBJ whole genome shotgun (WGS) entry which is preliminary data.</text>
</comment>
<sequence>MWTIFFVQLAGLISPGPDFLYVTRKAMGDSRKNAILASLGITLGIAFWSLLVLFGLAVINNTIPNFQYILMLFGGAYLAYGGLKMVQVTKNTQLSDKKTEEKQSIWKEILGGLLINLSNPKIIIFFSSVLSGYVSNLSSIQDILLVLLILTGSGFAYFTLVSILFSHHKIQLFYTKYNHYLDNIAGIVFIIFGVSLIYEGLITLFFS</sequence>
<keyword evidence="4 6" id="KW-1133">Transmembrane helix</keyword>
<reference evidence="7 8" key="1">
    <citation type="submission" date="2018-10" db="EMBL/GenBank/DDBJ databases">
        <title>Genomic Encyclopedia of Type Strains, Phase IV (KMG-IV): sequencing the most valuable type-strain genomes for metagenomic binning, comparative biology and taxonomic classification.</title>
        <authorList>
            <person name="Goeker M."/>
        </authorList>
    </citation>
    <scope>NUCLEOTIDE SEQUENCE [LARGE SCALE GENOMIC DNA]</scope>
    <source>
        <strain evidence="7 8">DSM 23800</strain>
    </source>
</reference>
<feature type="transmembrane region" description="Helical" evidence="6">
    <location>
        <begin position="109"/>
        <end position="131"/>
    </location>
</feature>
<feature type="transmembrane region" description="Helical" evidence="6">
    <location>
        <begin position="65"/>
        <end position="88"/>
    </location>
</feature>
<dbReference type="Pfam" id="PF01810">
    <property type="entry name" value="LysE"/>
    <property type="match status" value="1"/>
</dbReference>
<dbReference type="PANTHER" id="PTHR30086">
    <property type="entry name" value="ARGININE EXPORTER PROTEIN ARGO"/>
    <property type="match status" value="1"/>
</dbReference>
<evidence type="ECO:0000256" key="2">
    <source>
        <dbReference type="ARBA" id="ARBA00022475"/>
    </source>
</evidence>
<dbReference type="PANTHER" id="PTHR30086:SF19">
    <property type="entry name" value="THREONINE EFFLUX PROTEIN"/>
    <property type="match status" value="1"/>
</dbReference>
<evidence type="ECO:0000256" key="3">
    <source>
        <dbReference type="ARBA" id="ARBA00022692"/>
    </source>
</evidence>
<keyword evidence="2" id="KW-1003">Cell membrane</keyword>
<evidence type="ECO:0000256" key="4">
    <source>
        <dbReference type="ARBA" id="ARBA00022989"/>
    </source>
</evidence>
<keyword evidence="3 6" id="KW-0812">Transmembrane</keyword>
<dbReference type="GO" id="GO:0005886">
    <property type="term" value="C:plasma membrane"/>
    <property type="evidence" value="ECO:0007669"/>
    <property type="project" value="UniProtKB-SubCell"/>
</dbReference>
<feature type="transmembrane region" description="Helical" evidence="6">
    <location>
        <begin position="34"/>
        <end position="59"/>
    </location>
</feature>
<keyword evidence="8" id="KW-1185">Reference proteome</keyword>
<dbReference type="RefSeq" id="WP_121122152.1">
    <property type="nucleotide sequence ID" value="NZ_CP016604.1"/>
</dbReference>
<dbReference type="InterPro" id="IPR001123">
    <property type="entry name" value="LeuE-type"/>
</dbReference>
<name>A0A420XJW6_9PAST</name>
<dbReference type="AlphaFoldDB" id="A0A420XJW6"/>
<dbReference type="GO" id="GO:0015171">
    <property type="term" value="F:amino acid transmembrane transporter activity"/>
    <property type="evidence" value="ECO:0007669"/>
    <property type="project" value="TreeGrafter"/>
</dbReference>
<evidence type="ECO:0000256" key="6">
    <source>
        <dbReference type="SAM" id="Phobius"/>
    </source>
</evidence>
<protein>
    <submittedName>
        <fullName evidence="7">RhtB (Resistance to homoserine/threonine) family protein</fullName>
    </submittedName>
</protein>